<protein>
    <submittedName>
        <fullName evidence="2">Protein-serine/threonine phosphatase</fullName>
    </submittedName>
</protein>
<dbReference type="WBParaSite" id="RSKR_0000839800.1">
    <property type="protein sequence ID" value="RSKR_0000839800.1"/>
    <property type="gene ID" value="RSKR_0000839800"/>
</dbReference>
<proteinExistence type="predicted"/>
<organism evidence="1 2">
    <name type="scientific">Rhabditophanes sp. KR3021</name>
    <dbReference type="NCBI Taxonomy" id="114890"/>
    <lineage>
        <taxon>Eukaryota</taxon>
        <taxon>Metazoa</taxon>
        <taxon>Ecdysozoa</taxon>
        <taxon>Nematoda</taxon>
        <taxon>Chromadorea</taxon>
        <taxon>Rhabditida</taxon>
        <taxon>Tylenchina</taxon>
        <taxon>Panagrolaimomorpha</taxon>
        <taxon>Strongyloidoidea</taxon>
        <taxon>Alloionematidae</taxon>
        <taxon>Rhabditophanes</taxon>
    </lineage>
</organism>
<accession>A0AC35U913</accession>
<evidence type="ECO:0000313" key="1">
    <source>
        <dbReference type="Proteomes" id="UP000095286"/>
    </source>
</evidence>
<sequence>MSISLAPAVVEKKKQPNDDYVKIIRQNDLSEERIAKIEIPVKEAIILDPDFRPSSEHQIIQMVIKNKNVEEMDVGDVMTQLCKKLAEKRVFGQSLMADLTVAGPNHSTYNNLPLEGIIYIQDVCRKVLYNRVGDDNEFWDVFRESMRKLAARCRRVRHSRKSKSKTDSNIPMKREATADMVLRHEVMSDSSTDSGHDINALNSSGETSQT</sequence>
<dbReference type="Proteomes" id="UP000095286">
    <property type="component" value="Unplaced"/>
</dbReference>
<name>A0AC35U913_9BILA</name>
<evidence type="ECO:0000313" key="2">
    <source>
        <dbReference type="WBParaSite" id="RSKR_0000839800.1"/>
    </source>
</evidence>
<reference evidence="2" key="1">
    <citation type="submission" date="2016-11" db="UniProtKB">
        <authorList>
            <consortium name="WormBaseParasite"/>
        </authorList>
    </citation>
    <scope>IDENTIFICATION</scope>
    <source>
        <strain evidence="2">KR3021</strain>
    </source>
</reference>